<proteinExistence type="predicted"/>
<reference evidence="1" key="2">
    <citation type="journal article" date="2021" name="PeerJ">
        <title>Extensive microbial diversity within the chicken gut microbiome revealed by metagenomics and culture.</title>
        <authorList>
            <person name="Gilroy R."/>
            <person name="Ravi A."/>
            <person name="Getino M."/>
            <person name="Pursley I."/>
            <person name="Horton D.L."/>
            <person name="Alikhan N.F."/>
            <person name="Baker D."/>
            <person name="Gharbi K."/>
            <person name="Hall N."/>
            <person name="Watson M."/>
            <person name="Adriaenssens E.M."/>
            <person name="Foster-Nyarko E."/>
            <person name="Jarju S."/>
            <person name="Secka A."/>
            <person name="Antonio M."/>
            <person name="Oren A."/>
            <person name="Chaudhuri R.R."/>
            <person name="La Ragione R."/>
            <person name="Hildebrand F."/>
            <person name="Pallen M.J."/>
        </authorList>
    </citation>
    <scope>NUCLEOTIDE SEQUENCE</scope>
    <source>
        <strain evidence="1">ChiHecec3B27-6122</strain>
    </source>
</reference>
<organism evidence="1 2">
    <name type="scientific">Candidatus Scatomorpha pullistercoris</name>
    <dbReference type="NCBI Taxonomy" id="2840929"/>
    <lineage>
        <taxon>Bacteria</taxon>
        <taxon>Bacillati</taxon>
        <taxon>Bacillota</taxon>
        <taxon>Clostridia</taxon>
        <taxon>Eubacteriales</taxon>
        <taxon>Candidatus Scatomorpha</taxon>
    </lineage>
</organism>
<protein>
    <submittedName>
        <fullName evidence="1">Type I-C CRISPR-associated protein Cas8c/Csd1</fullName>
    </submittedName>
</protein>
<comment type="caution">
    <text evidence="1">The sequence shown here is derived from an EMBL/GenBank/DDBJ whole genome shotgun (WGS) entry which is preliminary data.</text>
</comment>
<gene>
    <name evidence="1" type="primary">cas8c</name>
    <name evidence="1" type="ORF">IAD42_10190</name>
</gene>
<dbReference type="NCBIfam" id="TIGR01863">
    <property type="entry name" value="cas_Csd1"/>
    <property type="match status" value="1"/>
</dbReference>
<dbReference type="CDD" id="cd09757">
    <property type="entry name" value="Cas8c_I-C"/>
    <property type="match status" value="1"/>
</dbReference>
<evidence type="ECO:0000313" key="1">
    <source>
        <dbReference type="EMBL" id="HIS98336.1"/>
    </source>
</evidence>
<evidence type="ECO:0000313" key="2">
    <source>
        <dbReference type="Proteomes" id="UP000886876"/>
    </source>
</evidence>
<dbReference type="Pfam" id="PF09709">
    <property type="entry name" value="Cas_Csd1"/>
    <property type="match status" value="1"/>
</dbReference>
<name>A0A9D1K9T6_9FIRM</name>
<reference evidence="1" key="1">
    <citation type="submission" date="2020-10" db="EMBL/GenBank/DDBJ databases">
        <authorList>
            <person name="Gilroy R."/>
        </authorList>
    </citation>
    <scope>NUCLEOTIDE SEQUENCE</scope>
    <source>
        <strain evidence="1">ChiHecec3B27-6122</strain>
    </source>
</reference>
<sequence length="645" mass="72026">MGWLERCYETYEKNLTEVGKSAMHGDKEAPMLLPVAHTTQKVQAEISLSAEGSFLSARVVRPDEATTVIPCTEGSSSRTSGPVPHPLVDKLQYIAGDYTAYGGKKKSEYRAYAEQLCAWCGSPFRNENVRAVLAYVEKGTVIADLINARVLVTGSDGKLVTDWKGYEGEPPQISGVLADETECFVRWRVNGAALHDDWDVWQSWSDYYTSGFSSRGICYVTGREMPLSQLSPYKIRHAGDRSKLISSNDAINFTFRGERFADAGQALRIGYDTTQKAHSALRWLIGKQGIANGGQTILVWGTENEDLPPVTGDSVSFAGEDDLEDELDGTEGSYVDTTRTAFAELFARKAQGYAAELGGHSKISVMILDSATPGRMSVKYYRELSRSLLIGNILNWHKTFTWQHEYRKIQTEKDGKRKDVFISFYGAPSPYDIAKAAYGEKADEKLVSQTVERVLPCITEGKPLPRDIMLSAVRRASNSAALEYWEARKVRSIACALVRGHHKRNFEEEYTMAVNESCKDRSYLFGRILACADYIEFCAQNAGDVKAAERRPTNAQRMEVVFTQRPAKTCKLLRKQLVPYINRLIKNGQTLAGVREMEELLAGMPIGDFSDKPLNELYLLGYASQRQEFFTSRKDKNAGDGENNE</sequence>
<dbReference type="EMBL" id="DVJS01000256">
    <property type="protein sequence ID" value="HIS98336.1"/>
    <property type="molecule type" value="Genomic_DNA"/>
</dbReference>
<dbReference type="InterPro" id="IPR010144">
    <property type="entry name" value="CRISPR-assoc_prot_Csd1-typ"/>
</dbReference>
<dbReference type="Proteomes" id="UP000886876">
    <property type="component" value="Unassembled WGS sequence"/>
</dbReference>
<accession>A0A9D1K9T6</accession>
<dbReference type="AlphaFoldDB" id="A0A9D1K9T6"/>